<sequence length="96" mass="10911">MARQGSGGTVGHDKKICGLGWGWEGEARSILWQQVVAVDTTSQQRQDEGSTDYSKLIFQKLLRGFILGFNRYYSFSSRRCARRQRGTCSDFVNLEI</sequence>
<evidence type="ECO:0000313" key="1">
    <source>
        <dbReference type="EnsemblPlants" id="KQK89969"/>
    </source>
</evidence>
<dbReference type="Proteomes" id="UP000004995">
    <property type="component" value="Unassembled WGS sequence"/>
</dbReference>
<accession>K4AIZ6</accession>
<dbReference type="HOGENOM" id="CLU_2365843_0_0_1"/>
<dbReference type="Gramene" id="KQK89969">
    <property type="protein sequence ID" value="KQK89969"/>
    <property type="gene ID" value="SETIT_038860mg"/>
</dbReference>
<protein>
    <submittedName>
        <fullName evidence="1">Uncharacterized protein</fullName>
    </submittedName>
</protein>
<reference evidence="1" key="2">
    <citation type="submission" date="2018-08" db="UniProtKB">
        <authorList>
            <consortium name="EnsemblPlants"/>
        </authorList>
    </citation>
    <scope>IDENTIFICATION</scope>
    <source>
        <strain evidence="1">Yugu1</strain>
    </source>
</reference>
<organism evidence="1 2">
    <name type="scientific">Setaria italica</name>
    <name type="common">Foxtail millet</name>
    <name type="synonym">Panicum italicum</name>
    <dbReference type="NCBI Taxonomy" id="4555"/>
    <lineage>
        <taxon>Eukaryota</taxon>
        <taxon>Viridiplantae</taxon>
        <taxon>Streptophyta</taxon>
        <taxon>Embryophyta</taxon>
        <taxon>Tracheophyta</taxon>
        <taxon>Spermatophyta</taxon>
        <taxon>Magnoliopsida</taxon>
        <taxon>Liliopsida</taxon>
        <taxon>Poales</taxon>
        <taxon>Poaceae</taxon>
        <taxon>PACMAD clade</taxon>
        <taxon>Panicoideae</taxon>
        <taxon>Panicodae</taxon>
        <taxon>Paniceae</taxon>
        <taxon>Cenchrinae</taxon>
        <taxon>Setaria</taxon>
    </lineage>
</organism>
<name>K4AIZ6_SETIT</name>
<keyword evidence="2" id="KW-1185">Reference proteome</keyword>
<dbReference type="EMBL" id="AGNK02005857">
    <property type="status" value="NOT_ANNOTATED_CDS"/>
    <property type="molecule type" value="Genomic_DNA"/>
</dbReference>
<reference evidence="2" key="1">
    <citation type="journal article" date="2012" name="Nat. Biotechnol.">
        <title>Reference genome sequence of the model plant Setaria.</title>
        <authorList>
            <person name="Bennetzen J.L."/>
            <person name="Schmutz J."/>
            <person name="Wang H."/>
            <person name="Percifield R."/>
            <person name="Hawkins J."/>
            <person name="Pontaroli A.C."/>
            <person name="Estep M."/>
            <person name="Feng L."/>
            <person name="Vaughn J.N."/>
            <person name="Grimwood J."/>
            <person name="Jenkins J."/>
            <person name="Barry K."/>
            <person name="Lindquist E."/>
            <person name="Hellsten U."/>
            <person name="Deshpande S."/>
            <person name="Wang X."/>
            <person name="Wu X."/>
            <person name="Mitros T."/>
            <person name="Triplett J."/>
            <person name="Yang X."/>
            <person name="Ye C.Y."/>
            <person name="Mauro-Herrera M."/>
            <person name="Wang L."/>
            <person name="Li P."/>
            <person name="Sharma M."/>
            <person name="Sharma R."/>
            <person name="Ronald P.C."/>
            <person name="Panaud O."/>
            <person name="Kellogg E.A."/>
            <person name="Brutnell T.P."/>
            <person name="Doust A.N."/>
            <person name="Tuskan G.A."/>
            <person name="Rokhsar D."/>
            <person name="Devos K.M."/>
        </authorList>
    </citation>
    <scope>NUCLEOTIDE SEQUENCE [LARGE SCALE GENOMIC DNA]</scope>
    <source>
        <strain evidence="2">cv. Yugu1</strain>
    </source>
</reference>
<dbReference type="InParanoid" id="K4AIZ6"/>
<dbReference type="EnsemblPlants" id="KQK89969">
    <property type="protein sequence ID" value="KQK89969"/>
    <property type="gene ID" value="SETIT_038860mg"/>
</dbReference>
<proteinExistence type="predicted"/>
<dbReference type="AlphaFoldDB" id="K4AIZ6"/>
<evidence type="ECO:0000313" key="2">
    <source>
        <dbReference type="Proteomes" id="UP000004995"/>
    </source>
</evidence>